<evidence type="ECO:0000313" key="2">
    <source>
        <dbReference type="EMBL" id="KAK1478867.1"/>
    </source>
</evidence>
<proteinExistence type="predicted"/>
<feature type="region of interest" description="Disordered" evidence="1">
    <location>
        <begin position="338"/>
        <end position="373"/>
    </location>
</feature>
<protein>
    <submittedName>
        <fullName evidence="2">Uncharacterized protein</fullName>
    </submittedName>
</protein>
<dbReference type="Proteomes" id="UP001239213">
    <property type="component" value="Unassembled WGS sequence"/>
</dbReference>
<evidence type="ECO:0000313" key="3">
    <source>
        <dbReference type="Proteomes" id="UP001239213"/>
    </source>
</evidence>
<dbReference type="AlphaFoldDB" id="A0AAI9VD73"/>
<name>A0AAI9VD73_9PEZI</name>
<reference evidence="2" key="1">
    <citation type="submission" date="2016-11" db="EMBL/GenBank/DDBJ databases">
        <title>The genome sequence of Colletotrichum cuscutae.</title>
        <authorList>
            <person name="Baroncelli R."/>
        </authorList>
    </citation>
    <scope>NUCLEOTIDE SEQUENCE</scope>
    <source>
        <strain evidence="2">IMI 304802</strain>
    </source>
</reference>
<sequence length="719" mass="80022">MIEVTANSIDEKLVSAITCPQFMGKYGGVALSDTTWRLNNQDEDSTLVSAYAAGTPPPVTPHRPGTVPQHTIQICGYSGRRSNDRCLVRRIFLYTLARVFGGVNGFTSVPPRLLMGLPGRKLRSSGQDPFELAYMEVHIMSDFDLRGILGVSTQKDYPPPGNPGSEIFIFLFCSLQATSMKQPIRDICFQWKHGPRLNIKWVWSSCSKARVIDFSMSKGESAVISNCNLFDVLVNMILQKDLCDFQKPKADLESIKRALSQLVAELGFNTTRASSRLSYQQRSAVQRTPSDSNLSEEPFNMDRYPCVNRYKHGVDCPDCVVVSQAGITVNSESVESFTPSGTLQRRRDISGIEPQKRPKSLPPPNAVAEPMERTKRSALDRTGFWPIWIFRGNFGIDRIASNKRSFSWMFPGSTGLMQMSNMRYTQYRPCTDKAVPKDWYRLKLLLTARSSRPATRHAVATTRKGHADRDRGPGPTINYSNTAKTANAMGPGSRVSGVLESDVVYQRIPLRLERKTAISALRMGNQIASETTTNVLGSRRRIPSHAGKLAEPGCRFRLPIRAEAGTGFDKFVRLELSWTAEARGMKQSSCRWDMLNRQDVIGDGRPVNEPVKLHGMRKMIRGCWCRLPDAGMEDDSEPIRVFGVGQNAIRRQGYIGTEGTIVLNPYPFGKLAISLAAFHCYANVSVSVSLADVELKIGDIKGQMYSPAYHRPSKSGNPI</sequence>
<dbReference type="EMBL" id="MPDP01000122">
    <property type="protein sequence ID" value="KAK1478867.1"/>
    <property type="molecule type" value="Genomic_DNA"/>
</dbReference>
<gene>
    <name evidence="2" type="ORF">CCUS01_16462</name>
</gene>
<organism evidence="2 3">
    <name type="scientific">Colletotrichum cuscutae</name>
    <dbReference type="NCBI Taxonomy" id="1209917"/>
    <lineage>
        <taxon>Eukaryota</taxon>
        <taxon>Fungi</taxon>
        <taxon>Dikarya</taxon>
        <taxon>Ascomycota</taxon>
        <taxon>Pezizomycotina</taxon>
        <taxon>Sordariomycetes</taxon>
        <taxon>Hypocreomycetidae</taxon>
        <taxon>Glomerellales</taxon>
        <taxon>Glomerellaceae</taxon>
        <taxon>Colletotrichum</taxon>
        <taxon>Colletotrichum acutatum species complex</taxon>
    </lineage>
</organism>
<accession>A0AAI9VD73</accession>
<comment type="caution">
    <text evidence="2">The sequence shown here is derived from an EMBL/GenBank/DDBJ whole genome shotgun (WGS) entry which is preliminary data.</text>
</comment>
<keyword evidence="3" id="KW-1185">Reference proteome</keyword>
<feature type="compositionally biased region" description="Basic and acidic residues" evidence="1">
    <location>
        <begin position="345"/>
        <end position="356"/>
    </location>
</feature>
<feature type="region of interest" description="Disordered" evidence="1">
    <location>
        <begin position="453"/>
        <end position="492"/>
    </location>
</feature>
<evidence type="ECO:0000256" key="1">
    <source>
        <dbReference type="SAM" id="MobiDB-lite"/>
    </source>
</evidence>